<protein>
    <submittedName>
        <fullName evidence="1">Serine/threonine-protein kinase/endoribonuclease IRE1a-like</fullName>
    </submittedName>
</protein>
<keyword evidence="2" id="KW-1185">Reference proteome</keyword>
<sequence length="101" mass="11202">MLENLFDDLASESNRSRRIPESIEEFALRAPIISDDGTDILGYKEDSLFEVDAETGSIIQIHAKSDPDNASAPLRDDRLSAKNIIRADNKDLADPEKLKSS</sequence>
<feature type="non-terminal residue" evidence="1">
    <location>
        <position position="101"/>
    </location>
</feature>
<keyword evidence="1" id="KW-0808">Transferase</keyword>
<reference evidence="1 2" key="1">
    <citation type="journal article" date="2018" name="Front. Plant Sci.">
        <title>Red Clover (Trifolium pratense) and Zigzag Clover (T. medium) - A Picture of Genomic Similarities and Differences.</title>
        <authorList>
            <person name="Dluhosova J."/>
            <person name="Istvanek J."/>
            <person name="Nedelnik J."/>
            <person name="Repkova J."/>
        </authorList>
    </citation>
    <scope>NUCLEOTIDE SEQUENCE [LARGE SCALE GENOMIC DNA]</scope>
    <source>
        <strain evidence="2">cv. 10/8</strain>
        <tissue evidence="1">Leaf</tissue>
    </source>
</reference>
<name>A0A392NU62_9FABA</name>
<evidence type="ECO:0000313" key="1">
    <source>
        <dbReference type="EMBL" id="MCI03368.1"/>
    </source>
</evidence>
<dbReference type="AlphaFoldDB" id="A0A392NU62"/>
<proteinExistence type="predicted"/>
<evidence type="ECO:0000313" key="2">
    <source>
        <dbReference type="Proteomes" id="UP000265520"/>
    </source>
</evidence>
<dbReference type="GO" id="GO:0016301">
    <property type="term" value="F:kinase activity"/>
    <property type="evidence" value="ECO:0007669"/>
    <property type="project" value="UniProtKB-KW"/>
</dbReference>
<accession>A0A392NU62</accession>
<dbReference type="Proteomes" id="UP000265520">
    <property type="component" value="Unassembled WGS sequence"/>
</dbReference>
<dbReference type="EMBL" id="LXQA010051942">
    <property type="protein sequence ID" value="MCI03368.1"/>
    <property type="molecule type" value="Genomic_DNA"/>
</dbReference>
<comment type="caution">
    <text evidence="1">The sequence shown here is derived from an EMBL/GenBank/DDBJ whole genome shotgun (WGS) entry which is preliminary data.</text>
</comment>
<organism evidence="1 2">
    <name type="scientific">Trifolium medium</name>
    <dbReference type="NCBI Taxonomy" id="97028"/>
    <lineage>
        <taxon>Eukaryota</taxon>
        <taxon>Viridiplantae</taxon>
        <taxon>Streptophyta</taxon>
        <taxon>Embryophyta</taxon>
        <taxon>Tracheophyta</taxon>
        <taxon>Spermatophyta</taxon>
        <taxon>Magnoliopsida</taxon>
        <taxon>eudicotyledons</taxon>
        <taxon>Gunneridae</taxon>
        <taxon>Pentapetalae</taxon>
        <taxon>rosids</taxon>
        <taxon>fabids</taxon>
        <taxon>Fabales</taxon>
        <taxon>Fabaceae</taxon>
        <taxon>Papilionoideae</taxon>
        <taxon>50 kb inversion clade</taxon>
        <taxon>NPAAA clade</taxon>
        <taxon>Hologalegina</taxon>
        <taxon>IRL clade</taxon>
        <taxon>Trifolieae</taxon>
        <taxon>Trifolium</taxon>
    </lineage>
</organism>
<keyword evidence="1" id="KW-0418">Kinase</keyword>